<dbReference type="PROSITE" id="PS51257">
    <property type="entry name" value="PROKAR_LIPOPROTEIN"/>
    <property type="match status" value="1"/>
</dbReference>
<keyword evidence="4" id="KW-1185">Reference proteome</keyword>
<keyword evidence="2" id="KW-0732">Signal</keyword>
<evidence type="ECO:0000256" key="1">
    <source>
        <dbReference type="SAM" id="MobiDB-lite"/>
    </source>
</evidence>
<feature type="region of interest" description="Disordered" evidence="1">
    <location>
        <begin position="30"/>
        <end position="69"/>
    </location>
</feature>
<feature type="signal peptide" evidence="2">
    <location>
        <begin position="1"/>
        <end position="21"/>
    </location>
</feature>
<feature type="compositionally biased region" description="Low complexity" evidence="1">
    <location>
        <begin position="30"/>
        <end position="54"/>
    </location>
</feature>
<dbReference type="EMBL" id="CP114040">
    <property type="protein sequence ID" value="WAS96016.1"/>
    <property type="molecule type" value="Genomic_DNA"/>
</dbReference>
<organism evidence="3 4">
    <name type="scientific">Nannocystis punicea</name>
    <dbReference type="NCBI Taxonomy" id="2995304"/>
    <lineage>
        <taxon>Bacteria</taxon>
        <taxon>Pseudomonadati</taxon>
        <taxon>Myxococcota</taxon>
        <taxon>Polyangia</taxon>
        <taxon>Nannocystales</taxon>
        <taxon>Nannocystaceae</taxon>
        <taxon>Nannocystis</taxon>
    </lineage>
</organism>
<evidence type="ECO:0000256" key="2">
    <source>
        <dbReference type="SAM" id="SignalP"/>
    </source>
</evidence>
<name>A0ABY7H9W1_9BACT</name>
<dbReference type="Proteomes" id="UP001164459">
    <property type="component" value="Chromosome"/>
</dbReference>
<feature type="chain" id="PRO_5047312858" evidence="2">
    <location>
        <begin position="22"/>
        <end position="274"/>
    </location>
</feature>
<gene>
    <name evidence="3" type="ORF">O0S08_07605</name>
</gene>
<sequence>MQTLPRILVILPALLAFGCLAPKGDLGQYTDSDGTTDGTGPDSGTTAASAGDSDSGPDDGPPECVEPADPTEELAGFTFTPALAGDSEGFAGDCQVTAIEVLPEGAKVELGCGEQVVEIDLLLDEPLTQFAVGDPLVLDYRVQMSFGTSDWFTLRRPAPDGTLLLGALKAEALAPPGSDDFFAPLSLVPQEGLCPTAITCDDMDEPIAVEVTHGDDVALVFPTRSAAIGDATYRVGVTVARKHHDEVSDGQGGVCQSFDIPEYFYRLMFHHLGD</sequence>
<reference evidence="3" key="1">
    <citation type="submission" date="2022-11" db="EMBL/GenBank/DDBJ databases">
        <title>Minimal conservation of predation-associated metabolite biosynthetic gene clusters underscores biosynthetic potential of Myxococcota including descriptions for ten novel species: Archangium lansinium sp. nov., Myxococcus landrumus sp. nov., Nannocystis bai.</title>
        <authorList>
            <person name="Ahearne A."/>
            <person name="Stevens C."/>
            <person name="Dowd S."/>
        </authorList>
    </citation>
    <scope>NUCLEOTIDE SEQUENCE</scope>
    <source>
        <strain evidence="3">Fl3</strain>
    </source>
</reference>
<evidence type="ECO:0000313" key="4">
    <source>
        <dbReference type="Proteomes" id="UP001164459"/>
    </source>
</evidence>
<protein>
    <submittedName>
        <fullName evidence="3">Uncharacterized protein</fullName>
    </submittedName>
</protein>
<proteinExistence type="predicted"/>
<evidence type="ECO:0000313" key="3">
    <source>
        <dbReference type="EMBL" id="WAS96016.1"/>
    </source>
</evidence>
<accession>A0ABY7H9W1</accession>
<dbReference type="RefSeq" id="WP_269038358.1">
    <property type="nucleotide sequence ID" value="NZ_CP114040.1"/>
</dbReference>